<feature type="transmembrane region" description="Helical" evidence="7">
    <location>
        <begin position="150"/>
        <end position="169"/>
    </location>
</feature>
<feature type="transmembrane region" description="Helical" evidence="7">
    <location>
        <begin position="53"/>
        <end position="74"/>
    </location>
</feature>
<evidence type="ECO:0000256" key="3">
    <source>
        <dbReference type="ARBA" id="ARBA00022475"/>
    </source>
</evidence>
<comment type="function">
    <text evidence="7">Part of an energy-coupled inorganic carbon pump.</text>
</comment>
<dbReference type="PANTHER" id="PTHR42829">
    <property type="entry name" value="NADH-UBIQUINONE OXIDOREDUCTASE CHAIN 5"/>
    <property type="match status" value="1"/>
</dbReference>
<evidence type="ECO:0000256" key="2">
    <source>
        <dbReference type="ARBA" id="ARBA00022448"/>
    </source>
</evidence>
<gene>
    <name evidence="7" type="primary">dabB</name>
    <name evidence="10" type="ORF">SAMN05878438_1416</name>
</gene>
<accession>A0A1N6CZZ0</accession>
<dbReference type="PANTHER" id="PTHR42829:SF1">
    <property type="entry name" value="INORGANIC CARBON TRANSPORTER SUBUNIT DABB-RELATED"/>
    <property type="match status" value="1"/>
</dbReference>
<evidence type="ECO:0000256" key="8">
    <source>
        <dbReference type="RuleBase" id="RU000320"/>
    </source>
</evidence>
<keyword evidence="6 7" id="KW-0472">Membrane</keyword>
<dbReference type="Proteomes" id="UP000185024">
    <property type="component" value="Unassembled WGS sequence"/>
</dbReference>
<evidence type="ECO:0000256" key="6">
    <source>
        <dbReference type="ARBA" id="ARBA00023136"/>
    </source>
</evidence>
<evidence type="ECO:0000256" key="4">
    <source>
        <dbReference type="ARBA" id="ARBA00022692"/>
    </source>
</evidence>
<dbReference type="NCBIfam" id="NF006029">
    <property type="entry name" value="PRK08168.1"/>
    <property type="match status" value="1"/>
</dbReference>
<comment type="subunit">
    <text evidence="7">Forms a complex with DabA.</text>
</comment>
<evidence type="ECO:0000256" key="7">
    <source>
        <dbReference type="HAMAP-Rule" id="MF_00862"/>
    </source>
</evidence>
<evidence type="ECO:0000313" key="10">
    <source>
        <dbReference type="EMBL" id="SIN64037.1"/>
    </source>
</evidence>
<comment type="subcellular location">
    <subcellularLocation>
        <location evidence="7">Cell membrane</location>
        <topology evidence="7">Multi-pass membrane protein</topology>
    </subcellularLocation>
    <subcellularLocation>
        <location evidence="1">Endomembrane system</location>
        <topology evidence="1">Multi-pass membrane protein</topology>
    </subcellularLocation>
    <subcellularLocation>
        <location evidence="8">Membrane</location>
        <topology evidence="8">Multi-pass membrane protein</topology>
    </subcellularLocation>
</comment>
<evidence type="ECO:0000313" key="11">
    <source>
        <dbReference type="Proteomes" id="UP000185024"/>
    </source>
</evidence>
<feature type="transmembrane region" description="Helical" evidence="7">
    <location>
        <begin position="94"/>
        <end position="114"/>
    </location>
</feature>
<keyword evidence="5 7" id="KW-1133">Transmembrane helix</keyword>
<dbReference type="InterPro" id="IPR003945">
    <property type="entry name" value="NU5C-like"/>
</dbReference>
<feature type="transmembrane region" description="Helical" evidence="7">
    <location>
        <begin position="403"/>
        <end position="422"/>
    </location>
</feature>
<dbReference type="GO" id="GO:0003954">
    <property type="term" value="F:NADH dehydrogenase activity"/>
    <property type="evidence" value="ECO:0007669"/>
    <property type="project" value="TreeGrafter"/>
</dbReference>
<keyword evidence="3 7" id="KW-1003">Cell membrane</keyword>
<dbReference type="GO" id="GO:0015990">
    <property type="term" value="P:electron transport coupled proton transport"/>
    <property type="evidence" value="ECO:0007669"/>
    <property type="project" value="TreeGrafter"/>
</dbReference>
<feature type="transmembrane region" description="Helical" evidence="7">
    <location>
        <begin position="326"/>
        <end position="348"/>
    </location>
</feature>
<feature type="transmembrane region" description="Helical" evidence="7">
    <location>
        <begin position="126"/>
        <end position="144"/>
    </location>
</feature>
<dbReference type="GO" id="GO:0005886">
    <property type="term" value="C:plasma membrane"/>
    <property type="evidence" value="ECO:0007669"/>
    <property type="project" value="UniProtKB-SubCell"/>
</dbReference>
<protein>
    <recommendedName>
        <fullName evidence="7">Probable inorganic carbon transporter subunit DabB</fullName>
    </recommendedName>
</protein>
<name>A0A1N6CZZ0_9GAMM</name>
<evidence type="ECO:0000256" key="5">
    <source>
        <dbReference type="ARBA" id="ARBA00022989"/>
    </source>
</evidence>
<sequence>MPNFVDITVLSIAVLSLLALWLLVPVSLLVMAGVSARASTPASLKRAWQIGRWLTASALVASLAVGGLLVLDALGVPTGLPEAAQPLGLYPDGLAVWMALLISLLGTVLLRFAENYLKGDRGERRFLPWCLVVLASVMLLVFTHHLVVMLIAWVGVSVALHHLLTLYPERVEAQRAAWQKFVVSRIGDAALVVAVVLLYARFGTFQLPELFAAAAASSSGWQVEAASVALAIAALCKCAQVPMHGWLIKVMEAPTPVSALLHAGVINLGGFVWLRLFPVFDGLTLGHYLLIAVGGFTALVAVMTMLTQTSVKHALAWSTCAQMGFMLFEIGVGAYTLALAHLLAHSLYKAHSFLASGRTVRASRCERLPLAPLRQRISLALPAAAVAAMVLMLWPSLVSHNPLLGALLSLAVGSTLLGMPVGTAKPKRLALVGMALALVPLYALLHSVLAPALPSAYTPLTLTAGLLGTLMLASLVLAAGAVTLCPQAAWVARWRVHFSQGLYLALPFQRAVDAVAPIRAWSRPSSLAPGLKGEWS</sequence>
<dbReference type="InterPro" id="IPR001750">
    <property type="entry name" value="ND/Mrp_TM"/>
</dbReference>
<dbReference type="GeneID" id="97275346"/>
<evidence type="ECO:0000259" key="9">
    <source>
        <dbReference type="Pfam" id="PF00361"/>
    </source>
</evidence>
<feature type="domain" description="NADH:quinone oxidoreductase/Mrp antiporter transmembrane" evidence="9">
    <location>
        <begin position="145"/>
        <end position="393"/>
    </location>
</feature>
<feature type="transmembrane region" description="Helical" evidence="7">
    <location>
        <begin position="181"/>
        <end position="200"/>
    </location>
</feature>
<dbReference type="HAMAP" id="MF_00862">
    <property type="entry name" value="DabB"/>
    <property type="match status" value="1"/>
</dbReference>
<feature type="transmembrane region" description="Helical" evidence="7">
    <location>
        <begin position="288"/>
        <end position="306"/>
    </location>
</feature>
<comment type="similarity">
    <text evidence="7">Belongs to the inorganic carbon transporter (TC 9.A.2) DabB family.</text>
</comment>
<proteinExistence type="inferred from homology"/>
<feature type="transmembrane region" description="Helical" evidence="7">
    <location>
        <begin position="12"/>
        <end position="32"/>
    </location>
</feature>
<feature type="transmembrane region" description="Helical" evidence="7">
    <location>
        <begin position="429"/>
        <end position="450"/>
    </location>
</feature>
<feature type="transmembrane region" description="Helical" evidence="7">
    <location>
        <begin position="257"/>
        <end position="276"/>
    </location>
</feature>
<keyword evidence="2 7" id="KW-0813">Transport</keyword>
<feature type="transmembrane region" description="Helical" evidence="7">
    <location>
        <begin position="462"/>
        <end position="485"/>
    </location>
</feature>
<evidence type="ECO:0000256" key="1">
    <source>
        <dbReference type="ARBA" id="ARBA00004127"/>
    </source>
</evidence>
<dbReference type="PRINTS" id="PR01434">
    <property type="entry name" value="NADHDHGNASE5"/>
</dbReference>
<feature type="transmembrane region" description="Helical" evidence="7">
    <location>
        <begin position="377"/>
        <end position="397"/>
    </location>
</feature>
<dbReference type="GO" id="GO:0008137">
    <property type="term" value="F:NADH dehydrogenase (ubiquinone) activity"/>
    <property type="evidence" value="ECO:0007669"/>
    <property type="project" value="InterPro"/>
</dbReference>
<dbReference type="Pfam" id="PF00361">
    <property type="entry name" value="Proton_antipo_M"/>
    <property type="match status" value="1"/>
</dbReference>
<dbReference type="EMBL" id="FSQX01000001">
    <property type="protein sequence ID" value="SIN64037.1"/>
    <property type="molecule type" value="Genomic_DNA"/>
</dbReference>
<dbReference type="AlphaFoldDB" id="A0A1N6CZZ0"/>
<dbReference type="GO" id="GO:0042773">
    <property type="term" value="P:ATP synthesis coupled electron transport"/>
    <property type="evidence" value="ECO:0007669"/>
    <property type="project" value="InterPro"/>
</dbReference>
<dbReference type="RefSeq" id="WP_074210575.1">
    <property type="nucleotide sequence ID" value="NZ_BJOI01000001.1"/>
</dbReference>
<reference evidence="10 11" key="1">
    <citation type="submission" date="2016-11" db="EMBL/GenBank/DDBJ databases">
        <authorList>
            <person name="Jaros S."/>
            <person name="Januszkiewicz K."/>
            <person name="Wedrychowicz H."/>
        </authorList>
    </citation>
    <scope>NUCLEOTIDE SEQUENCE [LARGE SCALE GENOMIC DNA]</scope>
    <source>
        <strain evidence="10 11">ACAM 239</strain>
    </source>
</reference>
<dbReference type="GO" id="GO:0012505">
    <property type="term" value="C:endomembrane system"/>
    <property type="evidence" value="ECO:0007669"/>
    <property type="project" value="UniProtKB-SubCell"/>
</dbReference>
<organism evidence="10 11">
    <name type="scientific">Vreelandella aquamarina</name>
    <dbReference type="NCBI Taxonomy" id="77097"/>
    <lineage>
        <taxon>Bacteria</taxon>
        <taxon>Pseudomonadati</taxon>
        <taxon>Pseudomonadota</taxon>
        <taxon>Gammaproteobacteria</taxon>
        <taxon>Oceanospirillales</taxon>
        <taxon>Halomonadaceae</taxon>
        <taxon>Vreelandella</taxon>
    </lineage>
</organism>
<dbReference type="InterPro" id="IPR046396">
    <property type="entry name" value="Transporter_DabB"/>
</dbReference>
<keyword evidence="4 7" id="KW-0812">Transmembrane</keyword>